<protein>
    <recommendedName>
        <fullName evidence="8">Rhodopsin domain-containing protein</fullName>
    </recommendedName>
</protein>
<evidence type="ECO:0000259" key="8">
    <source>
        <dbReference type="Pfam" id="PF20684"/>
    </source>
</evidence>
<comment type="similarity">
    <text evidence="5">Belongs to the SAT4 family.</text>
</comment>
<keyword evidence="4 7" id="KW-0472">Membrane</keyword>
<name>A0ABR3VKC7_HUMIN</name>
<feature type="transmembrane region" description="Helical" evidence="7">
    <location>
        <begin position="40"/>
        <end position="61"/>
    </location>
</feature>
<feature type="domain" description="Rhodopsin" evidence="8">
    <location>
        <begin position="24"/>
        <end position="262"/>
    </location>
</feature>
<keyword evidence="10" id="KW-1185">Reference proteome</keyword>
<feature type="transmembrane region" description="Helical" evidence="7">
    <location>
        <begin position="236"/>
        <end position="256"/>
    </location>
</feature>
<reference evidence="9 10" key="1">
    <citation type="journal article" date="2024" name="Commun. Biol.">
        <title>Comparative genomic analysis of thermophilic fungi reveals convergent evolutionary adaptations and gene losses.</title>
        <authorList>
            <person name="Steindorff A.S."/>
            <person name="Aguilar-Pontes M.V."/>
            <person name="Robinson A.J."/>
            <person name="Andreopoulos B."/>
            <person name="LaButti K."/>
            <person name="Kuo A."/>
            <person name="Mondo S."/>
            <person name="Riley R."/>
            <person name="Otillar R."/>
            <person name="Haridas S."/>
            <person name="Lipzen A."/>
            <person name="Grimwood J."/>
            <person name="Schmutz J."/>
            <person name="Clum A."/>
            <person name="Reid I.D."/>
            <person name="Moisan M.C."/>
            <person name="Butler G."/>
            <person name="Nguyen T.T.M."/>
            <person name="Dewar K."/>
            <person name="Conant G."/>
            <person name="Drula E."/>
            <person name="Henrissat B."/>
            <person name="Hansel C."/>
            <person name="Singer S."/>
            <person name="Hutchinson M.I."/>
            <person name="de Vries R.P."/>
            <person name="Natvig D.O."/>
            <person name="Powell A.J."/>
            <person name="Tsang A."/>
            <person name="Grigoriev I.V."/>
        </authorList>
    </citation>
    <scope>NUCLEOTIDE SEQUENCE [LARGE SCALE GENOMIC DNA]</scope>
    <source>
        <strain evidence="9 10">CBS 620.91</strain>
    </source>
</reference>
<evidence type="ECO:0000313" key="9">
    <source>
        <dbReference type="EMBL" id="KAL1841818.1"/>
    </source>
</evidence>
<evidence type="ECO:0000313" key="10">
    <source>
        <dbReference type="Proteomes" id="UP001583172"/>
    </source>
</evidence>
<evidence type="ECO:0000256" key="7">
    <source>
        <dbReference type="SAM" id="Phobius"/>
    </source>
</evidence>
<dbReference type="Proteomes" id="UP001583172">
    <property type="component" value="Unassembled WGS sequence"/>
</dbReference>
<gene>
    <name evidence="9" type="ORF">VTJ49DRAFT_6571</name>
</gene>
<dbReference type="InterPro" id="IPR049326">
    <property type="entry name" value="Rhodopsin_dom_fungi"/>
</dbReference>
<evidence type="ECO:0000256" key="3">
    <source>
        <dbReference type="ARBA" id="ARBA00022989"/>
    </source>
</evidence>
<feature type="transmembrane region" description="Helical" evidence="7">
    <location>
        <begin position="198"/>
        <end position="220"/>
    </location>
</feature>
<feature type="compositionally biased region" description="Basic and acidic residues" evidence="6">
    <location>
        <begin position="269"/>
        <end position="288"/>
    </location>
</feature>
<dbReference type="EMBL" id="JAZGSY010000063">
    <property type="protein sequence ID" value="KAL1841818.1"/>
    <property type="molecule type" value="Genomic_DNA"/>
</dbReference>
<feature type="transmembrane region" description="Helical" evidence="7">
    <location>
        <begin position="161"/>
        <end position="186"/>
    </location>
</feature>
<feature type="compositionally biased region" description="Polar residues" evidence="6">
    <location>
        <begin position="332"/>
        <end position="344"/>
    </location>
</feature>
<dbReference type="InterPro" id="IPR052337">
    <property type="entry name" value="SAT4-like"/>
</dbReference>
<evidence type="ECO:0000256" key="4">
    <source>
        <dbReference type="ARBA" id="ARBA00023136"/>
    </source>
</evidence>
<sequence>MDRGTQVSLALWGMSGLALILVALRVYIRLRIVRFFVLEDYLYISTFIWLLAFAASIQVAIHYGVGRDVWTLTADEIANTLFWTYVGGSIIVTGNAFAKLSMGFFLLRVVPHQRQKILLWILVFITAATSFILVVMIWNQADPVQASWDVYRTPGVWKLDLIPLCAGLGAWSSACDFFFAVFPWMFVWGLQISRREKILVAGGMSLGVIAGACGIGRTIVLTQSDKEDYTMGFSRYYIWAGAEVAVALVCLAIPTLRPLYQKARTRKTGGSERTEGHELRDAPRRPTDPDDVELALQDTRKSEVLSGPPLQEDVDDRPPGQQQEVEIRPPGSSDSFCPSTSDTQAIEEVPPTGLRPPPRPRNFSRVLTAER</sequence>
<organism evidence="9 10">
    <name type="scientific">Humicola insolens</name>
    <name type="common">Soft-rot fungus</name>
    <dbReference type="NCBI Taxonomy" id="85995"/>
    <lineage>
        <taxon>Eukaryota</taxon>
        <taxon>Fungi</taxon>
        <taxon>Dikarya</taxon>
        <taxon>Ascomycota</taxon>
        <taxon>Pezizomycotina</taxon>
        <taxon>Sordariomycetes</taxon>
        <taxon>Sordariomycetidae</taxon>
        <taxon>Sordariales</taxon>
        <taxon>Chaetomiaceae</taxon>
        <taxon>Mycothermus</taxon>
    </lineage>
</organism>
<evidence type="ECO:0000256" key="2">
    <source>
        <dbReference type="ARBA" id="ARBA00022692"/>
    </source>
</evidence>
<accession>A0ABR3VKC7</accession>
<evidence type="ECO:0000256" key="1">
    <source>
        <dbReference type="ARBA" id="ARBA00004141"/>
    </source>
</evidence>
<feature type="transmembrane region" description="Helical" evidence="7">
    <location>
        <begin position="117"/>
        <end position="141"/>
    </location>
</feature>
<dbReference type="Pfam" id="PF20684">
    <property type="entry name" value="Fung_rhodopsin"/>
    <property type="match status" value="1"/>
</dbReference>
<keyword evidence="2 7" id="KW-0812">Transmembrane</keyword>
<comment type="subcellular location">
    <subcellularLocation>
        <location evidence="1">Membrane</location>
        <topology evidence="1">Multi-pass membrane protein</topology>
    </subcellularLocation>
</comment>
<feature type="region of interest" description="Disordered" evidence="6">
    <location>
        <begin position="263"/>
        <end position="371"/>
    </location>
</feature>
<evidence type="ECO:0000256" key="5">
    <source>
        <dbReference type="ARBA" id="ARBA00038359"/>
    </source>
</evidence>
<proteinExistence type="inferred from homology"/>
<feature type="transmembrane region" description="Helical" evidence="7">
    <location>
        <begin position="81"/>
        <end position="105"/>
    </location>
</feature>
<evidence type="ECO:0000256" key="6">
    <source>
        <dbReference type="SAM" id="MobiDB-lite"/>
    </source>
</evidence>
<comment type="caution">
    <text evidence="9">The sequence shown here is derived from an EMBL/GenBank/DDBJ whole genome shotgun (WGS) entry which is preliminary data.</text>
</comment>
<keyword evidence="3 7" id="KW-1133">Transmembrane helix</keyword>
<dbReference type="PANTHER" id="PTHR33048:SF93">
    <property type="entry name" value="INTEGRAL MEMBRANE PROTEIN"/>
    <property type="match status" value="1"/>
</dbReference>
<dbReference type="PANTHER" id="PTHR33048">
    <property type="entry name" value="PTH11-LIKE INTEGRAL MEMBRANE PROTEIN (AFU_ORTHOLOGUE AFUA_5G11245)"/>
    <property type="match status" value="1"/>
</dbReference>
<feature type="transmembrane region" description="Helical" evidence="7">
    <location>
        <begin position="6"/>
        <end position="28"/>
    </location>
</feature>